<dbReference type="EMBL" id="CADCWM010000116">
    <property type="protein sequence ID" value="CAA9545447.1"/>
    <property type="molecule type" value="Genomic_DNA"/>
</dbReference>
<accession>A0A6J4UBD8</accession>
<proteinExistence type="predicted"/>
<evidence type="ECO:0000256" key="2">
    <source>
        <dbReference type="PROSITE-ProRule" id="PRU00169"/>
    </source>
</evidence>
<dbReference type="SMART" id="SM00448">
    <property type="entry name" value="REC"/>
    <property type="match status" value="1"/>
</dbReference>
<dbReference type="PROSITE" id="PS50110">
    <property type="entry name" value="RESPONSE_REGULATORY"/>
    <property type="match status" value="1"/>
</dbReference>
<dbReference type="PANTHER" id="PTHR44591">
    <property type="entry name" value="STRESS RESPONSE REGULATOR PROTEIN 1"/>
    <property type="match status" value="1"/>
</dbReference>
<dbReference type="AlphaFoldDB" id="A0A6J4UBD8"/>
<dbReference type="SUPFAM" id="SSF52172">
    <property type="entry name" value="CheY-like"/>
    <property type="match status" value="1"/>
</dbReference>
<keyword evidence="1 2" id="KW-0597">Phosphoprotein</keyword>
<dbReference type="InterPro" id="IPR001789">
    <property type="entry name" value="Sig_transdc_resp-reg_receiver"/>
</dbReference>
<dbReference type="Pfam" id="PF00072">
    <property type="entry name" value="Response_reg"/>
    <property type="match status" value="1"/>
</dbReference>
<feature type="modified residue" description="4-aspartylphosphate" evidence="2">
    <location>
        <position position="58"/>
    </location>
</feature>
<dbReference type="PANTHER" id="PTHR44591:SF3">
    <property type="entry name" value="RESPONSE REGULATORY DOMAIN-CONTAINING PROTEIN"/>
    <property type="match status" value="1"/>
</dbReference>
<dbReference type="InterPro" id="IPR050595">
    <property type="entry name" value="Bact_response_regulator"/>
</dbReference>
<feature type="domain" description="Response regulatory" evidence="3">
    <location>
        <begin position="9"/>
        <end position="127"/>
    </location>
</feature>
<organism evidence="4">
    <name type="scientific">uncultured Thermomicrobiales bacterium</name>
    <dbReference type="NCBI Taxonomy" id="1645740"/>
    <lineage>
        <taxon>Bacteria</taxon>
        <taxon>Pseudomonadati</taxon>
        <taxon>Thermomicrobiota</taxon>
        <taxon>Thermomicrobia</taxon>
        <taxon>Thermomicrobiales</taxon>
        <taxon>environmental samples</taxon>
    </lineage>
</organism>
<evidence type="ECO:0000259" key="3">
    <source>
        <dbReference type="PROSITE" id="PS50110"/>
    </source>
</evidence>
<evidence type="ECO:0000313" key="4">
    <source>
        <dbReference type="EMBL" id="CAA9545447.1"/>
    </source>
</evidence>
<dbReference type="Gene3D" id="3.40.50.2300">
    <property type="match status" value="1"/>
</dbReference>
<protein>
    <recommendedName>
        <fullName evidence="3">Response regulatory domain-containing protein</fullName>
    </recommendedName>
</protein>
<reference evidence="4" key="1">
    <citation type="submission" date="2020-02" db="EMBL/GenBank/DDBJ databases">
        <authorList>
            <person name="Meier V. D."/>
        </authorList>
    </citation>
    <scope>NUCLEOTIDE SEQUENCE</scope>
    <source>
        <strain evidence="4">AVDCRST_MAG88</strain>
    </source>
</reference>
<name>A0A6J4UBD8_9BACT</name>
<dbReference type="InterPro" id="IPR011006">
    <property type="entry name" value="CheY-like_superfamily"/>
</dbReference>
<sequence length="135" mass="14282">MSATAPPPHIVVVDDDELLAELMQTHLADLGYTVTSCTRGDEAFGVVRPARPDLVILDVRMAGLGGLGVLYLLATDPQTARIPVLLCTAVSAAEMQAWDEVLDQKGVPILFKPFALADLMAAVRALLPTSNTEAA</sequence>
<gene>
    <name evidence="4" type="ORF">AVDCRST_MAG88-364</name>
</gene>
<dbReference type="GO" id="GO:0000160">
    <property type="term" value="P:phosphorelay signal transduction system"/>
    <property type="evidence" value="ECO:0007669"/>
    <property type="project" value="InterPro"/>
</dbReference>
<evidence type="ECO:0000256" key="1">
    <source>
        <dbReference type="ARBA" id="ARBA00022553"/>
    </source>
</evidence>